<reference evidence="1" key="1">
    <citation type="journal article" date="2020" name="Stud. Mycol.">
        <title>101 Dothideomycetes genomes: a test case for predicting lifestyles and emergence of pathogens.</title>
        <authorList>
            <person name="Haridas S."/>
            <person name="Albert R."/>
            <person name="Binder M."/>
            <person name="Bloem J."/>
            <person name="Labutti K."/>
            <person name="Salamov A."/>
            <person name="Andreopoulos B."/>
            <person name="Baker S."/>
            <person name="Barry K."/>
            <person name="Bills G."/>
            <person name="Bluhm B."/>
            <person name="Cannon C."/>
            <person name="Castanera R."/>
            <person name="Culley D."/>
            <person name="Daum C."/>
            <person name="Ezra D."/>
            <person name="Gonzalez J."/>
            <person name="Henrissat B."/>
            <person name="Kuo A."/>
            <person name="Liang C."/>
            <person name="Lipzen A."/>
            <person name="Lutzoni F."/>
            <person name="Magnuson J."/>
            <person name="Mondo S."/>
            <person name="Nolan M."/>
            <person name="Ohm R."/>
            <person name="Pangilinan J."/>
            <person name="Park H.-J."/>
            <person name="Ramirez L."/>
            <person name="Alfaro M."/>
            <person name="Sun H."/>
            <person name="Tritt A."/>
            <person name="Yoshinaga Y."/>
            <person name="Zwiers L.-H."/>
            <person name="Turgeon B."/>
            <person name="Goodwin S."/>
            <person name="Spatafora J."/>
            <person name="Crous P."/>
            <person name="Grigoriev I."/>
        </authorList>
    </citation>
    <scope>NUCLEOTIDE SEQUENCE</scope>
    <source>
        <strain evidence="1">CBS 107.79</strain>
    </source>
</reference>
<sequence length="210" mass="23918">MLEDVSKLASAHEANLPGMPTLIRDRYYEAASLLYSAKAICLDSPVLLAHLHHTLPSSVFNEIRSLELVFCSNHAAPIAELNAQTIATFKTILKGMPNVSRLLILLPYQCWRDFFYESPSAPPARRLEASQQWEREHAFYGRDFNAYGWPDVEPYLDWLKEFQCDIDVTVSMFERRPGISGVATASDVLRAEKMLRVRRRLEAGSFLLVE</sequence>
<dbReference type="Proteomes" id="UP000800036">
    <property type="component" value="Unassembled WGS sequence"/>
</dbReference>
<keyword evidence="2" id="KW-1185">Reference proteome</keyword>
<gene>
    <name evidence="1" type="ORF">BU23DRAFT_131953</name>
</gene>
<protein>
    <submittedName>
        <fullName evidence="1">Uncharacterized protein</fullName>
    </submittedName>
</protein>
<organism evidence="1 2">
    <name type="scientific">Bimuria novae-zelandiae CBS 107.79</name>
    <dbReference type="NCBI Taxonomy" id="1447943"/>
    <lineage>
        <taxon>Eukaryota</taxon>
        <taxon>Fungi</taxon>
        <taxon>Dikarya</taxon>
        <taxon>Ascomycota</taxon>
        <taxon>Pezizomycotina</taxon>
        <taxon>Dothideomycetes</taxon>
        <taxon>Pleosporomycetidae</taxon>
        <taxon>Pleosporales</taxon>
        <taxon>Massarineae</taxon>
        <taxon>Didymosphaeriaceae</taxon>
        <taxon>Bimuria</taxon>
    </lineage>
</organism>
<evidence type="ECO:0000313" key="1">
    <source>
        <dbReference type="EMBL" id="KAF1973502.1"/>
    </source>
</evidence>
<evidence type="ECO:0000313" key="2">
    <source>
        <dbReference type="Proteomes" id="UP000800036"/>
    </source>
</evidence>
<accession>A0A6A5VBY2</accession>
<dbReference type="AlphaFoldDB" id="A0A6A5VBY2"/>
<dbReference type="OrthoDB" id="10431969at2759"/>
<dbReference type="EMBL" id="ML976680">
    <property type="protein sequence ID" value="KAF1973502.1"/>
    <property type="molecule type" value="Genomic_DNA"/>
</dbReference>
<name>A0A6A5VBY2_9PLEO</name>
<proteinExistence type="predicted"/>